<dbReference type="Proteomes" id="UP001500064">
    <property type="component" value="Unassembled WGS sequence"/>
</dbReference>
<evidence type="ECO:0000313" key="3">
    <source>
        <dbReference type="Proteomes" id="UP001500064"/>
    </source>
</evidence>
<dbReference type="Pfam" id="PF07702">
    <property type="entry name" value="UTRA"/>
    <property type="match status" value="1"/>
</dbReference>
<dbReference type="InterPro" id="IPR050679">
    <property type="entry name" value="Bact_HTH_transcr_reg"/>
</dbReference>
<feature type="domain" description="UbiC transcription regulator-associated" evidence="1">
    <location>
        <begin position="32"/>
        <end position="173"/>
    </location>
</feature>
<accession>A0ABN2EP21</accession>
<dbReference type="Gene3D" id="3.40.1410.10">
    <property type="entry name" value="Chorismate lyase-like"/>
    <property type="match status" value="1"/>
</dbReference>
<keyword evidence="3" id="KW-1185">Reference proteome</keyword>
<dbReference type="InterPro" id="IPR011663">
    <property type="entry name" value="UTRA"/>
</dbReference>
<dbReference type="PANTHER" id="PTHR44846:SF17">
    <property type="entry name" value="GNTR-FAMILY TRANSCRIPTIONAL REGULATOR"/>
    <property type="match status" value="1"/>
</dbReference>
<proteinExistence type="predicted"/>
<sequence length="180" mass="20259">MAEQESWSSVSMPYVLPRRADQPDAWAEEAAEHGHTGSNVLREVTVLRPPANVGAALGLREDEPVIVRRRTVLLDEQPIELADSYYPASIAQGTRLADKRKIPGGAPTLLAELGHQLVHVEEDVSTRPATDEERKLLQLQDHEWVLVLFRLSRSRDNTPVEVSVMTMVPYGRHLRYKLSH</sequence>
<organism evidence="2 3">
    <name type="scientific">Nonomuraea maheshkhaliensis</name>
    <dbReference type="NCBI Taxonomy" id="419590"/>
    <lineage>
        <taxon>Bacteria</taxon>
        <taxon>Bacillati</taxon>
        <taxon>Actinomycetota</taxon>
        <taxon>Actinomycetes</taxon>
        <taxon>Streptosporangiales</taxon>
        <taxon>Streptosporangiaceae</taxon>
        <taxon>Nonomuraea</taxon>
    </lineage>
</organism>
<dbReference type="PANTHER" id="PTHR44846">
    <property type="entry name" value="MANNOSYL-D-GLYCERATE TRANSPORT/METABOLISM SYSTEM REPRESSOR MNGR-RELATED"/>
    <property type="match status" value="1"/>
</dbReference>
<evidence type="ECO:0000259" key="1">
    <source>
        <dbReference type="SMART" id="SM00866"/>
    </source>
</evidence>
<dbReference type="SMART" id="SM00866">
    <property type="entry name" value="UTRA"/>
    <property type="match status" value="1"/>
</dbReference>
<dbReference type="EMBL" id="BAAAMU010000002">
    <property type="protein sequence ID" value="GAA1612468.1"/>
    <property type="molecule type" value="Genomic_DNA"/>
</dbReference>
<comment type="caution">
    <text evidence="2">The sequence shown here is derived from an EMBL/GenBank/DDBJ whole genome shotgun (WGS) entry which is preliminary data.</text>
</comment>
<name>A0ABN2EP21_9ACTN</name>
<dbReference type="RefSeq" id="WP_346101259.1">
    <property type="nucleotide sequence ID" value="NZ_BAAAMU010000002.1"/>
</dbReference>
<dbReference type="InterPro" id="IPR028978">
    <property type="entry name" value="Chorismate_lyase_/UTRA_dom_sf"/>
</dbReference>
<evidence type="ECO:0000313" key="2">
    <source>
        <dbReference type="EMBL" id="GAA1612468.1"/>
    </source>
</evidence>
<reference evidence="2 3" key="1">
    <citation type="journal article" date="2019" name="Int. J. Syst. Evol. Microbiol.">
        <title>The Global Catalogue of Microorganisms (GCM) 10K type strain sequencing project: providing services to taxonomists for standard genome sequencing and annotation.</title>
        <authorList>
            <consortium name="The Broad Institute Genomics Platform"/>
            <consortium name="The Broad Institute Genome Sequencing Center for Infectious Disease"/>
            <person name="Wu L."/>
            <person name="Ma J."/>
        </authorList>
    </citation>
    <scope>NUCLEOTIDE SEQUENCE [LARGE SCALE GENOMIC DNA]</scope>
    <source>
        <strain evidence="2 3">JCM 13929</strain>
    </source>
</reference>
<dbReference type="SUPFAM" id="SSF64288">
    <property type="entry name" value="Chorismate lyase-like"/>
    <property type="match status" value="1"/>
</dbReference>
<gene>
    <name evidence="2" type="ORF">GCM10009733_005630</name>
</gene>
<protein>
    <recommendedName>
        <fullName evidence="1">UbiC transcription regulator-associated domain-containing protein</fullName>
    </recommendedName>
</protein>